<keyword evidence="3 7" id="KW-0812">Transmembrane</keyword>
<dbReference type="InterPro" id="IPR007014">
    <property type="entry name" value="FUN14"/>
</dbReference>
<evidence type="ECO:0000256" key="3">
    <source>
        <dbReference type="ARBA" id="ARBA00022692"/>
    </source>
</evidence>
<dbReference type="AlphaFoldDB" id="A0A0C9UZF4"/>
<name>A0A0C9UZF4_SPHS4</name>
<comment type="similarity">
    <text evidence="2">Belongs to the FUN14 family.</text>
</comment>
<comment type="subcellular location">
    <subcellularLocation>
        <location evidence="1">Membrane</location>
    </subcellularLocation>
</comment>
<dbReference type="PANTHER" id="PTHR21346">
    <property type="entry name" value="FUN14 DOMAIN CONTAINING"/>
    <property type="match status" value="1"/>
</dbReference>
<evidence type="ECO:0000313" key="9">
    <source>
        <dbReference type="Proteomes" id="UP000054279"/>
    </source>
</evidence>
<keyword evidence="4 7" id="KW-1133">Transmembrane helix</keyword>
<evidence type="ECO:0000256" key="1">
    <source>
        <dbReference type="ARBA" id="ARBA00004370"/>
    </source>
</evidence>
<feature type="region of interest" description="Disordered" evidence="6">
    <location>
        <begin position="84"/>
        <end position="114"/>
    </location>
</feature>
<evidence type="ECO:0000256" key="2">
    <source>
        <dbReference type="ARBA" id="ARBA00009160"/>
    </source>
</evidence>
<protein>
    <recommendedName>
        <fullName evidence="10">FUN14 domain-containing protein</fullName>
    </recommendedName>
</protein>
<gene>
    <name evidence="8" type="ORF">M422DRAFT_782831</name>
</gene>
<accession>A0A0C9UZF4</accession>
<evidence type="ECO:0000256" key="4">
    <source>
        <dbReference type="ARBA" id="ARBA00022989"/>
    </source>
</evidence>
<evidence type="ECO:0000256" key="6">
    <source>
        <dbReference type="SAM" id="MobiDB-lite"/>
    </source>
</evidence>
<dbReference type="Proteomes" id="UP000054279">
    <property type="component" value="Unassembled WGS sequence"/>
</dbReference>
<organism evidence="8 9">
    <name type="scientific">Sphaerobolus stellatus (strain SS14)</name>
    <dbReference type="NCBI Taxonomy" id="990650"/>
    <lineage>
        <taxon>Eukaryota</taxon>
        <taxon>Fungi</taxon>
        <taxon>Dikarya</taxon>
        <taxon>Basidiomycota</taxon>
        <taxon>Agaricomycotina</taxon>
        <taxon>Agaricomycetes</taxon>
        <taxon>Phallomycetidae</taxon>
        <taxon>Geastrales</taxon>
        <taxon>Sphaerobolaceae</taxon>
        <taxon>Sphaerobolus</taxon>
    </lineage>
</organism>
<keyword evidence="9" id="KW-1185">Reference proteome</keyword>
<proteinExistence type="inferred from homology"/>
<evidence type="ECO:0000256" key="7">
    <source>
        <dbReference type="SAM" id="Phobius"/>
    </source>
</evidence>
<evidence type="ECO:0000256" key="5">
    <source>
        <dbReference type="ARBA" id="ARBA00023136"/>
    </source>
</evidence>
<evidence type="ECO:0008006" key="10">
    <source>
        <dbReference type="Google" id="ProtNLM"/>
    </source>
</evidence>
<dbReference type="PANTHER" id="PTHR21346:SF10">
    <property type="entry name" value="TRANSMEMBRANE PROTEIN"/>
    <property type="match status" value="1"/>
</dbReference>
<dbReference type="OrthoDB" id="163794at2759"/>
<feature type="transmembrane region" description="Helical" evidence="7">
    <location>
        <begin position="148"/>
        <end position="169"/>
    </location>
</feature>
<dbReference type="GO" id="GO:0016020">
    <property type="term" value="C:membrane"/>
    <property type="evidence" value="ECO:0007669"/>
    <property type="project" value="UniProtKB-SubCell"/>
</dbReference>
<feature type="transmembrane region" description="Helical" evidence="7">
    <location>
        <begin position="123"/>
        <end position="142"/>
    </location>
</feature>
<keyword evidence="5 7" id="KW-0472">Membrane</keyword>
<dbReference type="Pfam" id="PF04930">
    <property type="entry name" value="FUN14"/>
    <property type="match status" value="1"/>
</dbReference>
<dbReference type="HOGENOM" id="CLU_095425_0_0_1"/>
<reference evidence="8 9" key="1">
    <citation type="submission" date="2014-06" db="EMBL/GenBank/DDBJ databases">
        <title>Evolutionary Origins and Diversification of the Mycorrhizal Mutualists.</title>
        <authorList>
            <consortium name="DOE Joint Genome Institute"/>
            <consortium name="Mycorrhizal Genomics Consortium"/>
            <person name="Kohler A."/>
            <person name="Kuo A."/>
            <person name="Nagy L.G."/>
            <person name="Floudas D."/>
            <person name="Copeland A."/>
            <person name="Barry K.W."/>
            <person name="Cichocki N."/>
            <person name="Veneault-Fourrey C."/>
            <person name="LaButti K."/>
            <person name="Lindquist E.A."/>
            <person name="Lipzen A."/>
            <person name="Lundell T."/>
            <person name="Morin E."/>
            <person name="Murat C."/>
            <person name="Riley R."/>
            <person name="Ohm R."/>
            <person name="Sun H."/>
            <person name="Tunlid A."/>
            <person name="Henrissat B."/>
            <person name="Grigoriev I.V."/>
            <person name="Hibbett D.S."/>
            <person name="Martin F."/>
        </authorList>
    </citation>
    <scope>NUCLEOTIDE SEQUENCE [LARGE SCALE GENOMIC DNA]</scope>
    <source>
        <strain evidence="8 9">SS14</strain>
    </source>
</reference>
<dbReference type="EMBL" id="KN837197">
    <property type="protein sequence ID" value="KIJ34692.1"/>
    <property type="molecule type" value="Genomic_DNA"/>
</dbReference>
<evidence type="ECO:0000313" key="8">
    <source>
        <dbReference type="EMBL" id="KIJ34692.1"/>
    </source>
</evidence>
<sequence>MSTLFSRSICSRPNLFRSAFTKPFNASFSLYRPGAQQAKTGLAAQITRNPAGGRDFRWLSVAGGVGLGLSMSLLGETVICDPTTPPASRPTTPVGAAAAGNPVSTESVPAPEKPLPPPPESILNLYELSFGTVAGICAGVFVKKGAKAVAFFVGGVFVLLQYFNSMSLVRVDWARMGTKFENLFYTKGPDGVKKAPTIGSLFRWLVDFLAADFQPRASFIAGLMLGLRIG</sequence>